<evidence type="ECO:0008006" key="6">
    <source>
        <dbReference type="Google" id="ProtNLM"/>
    </source>
</evidence>
<dbReference type="Proteomes" id="UP001301769">
    <property type="component" value="Unassembled WGS sequence"/>
</dbReference>
<evidence type="ECO:0000256" key="2">
    <source>
        <dbReference type="SAM" id="Coils"/>
    </source>
</evidence>
<comment type="caution">
    <text evidence="4">The sequence shown here is derived from an EMBL/GenBank/DDBJ whole genome shotgun (WGS) entry which is preliminary data.</text>
</comment>
<evidence type="ECO:0000313" key="5">
    <source>
        <dbReference type="Proteomes" id="UP001301769"/>
    </source>
</evidence>
<dbReference type="EMBL" id="MU858251">
    <property type="protein sequence ID" value="KAK4208251.1"/>
    <property type="molecule type" value="Genomic_DNA"/>
</dbReference>
<evidence type="ECO:0000256" key="1">
    <source>
        <dbReference type="ARBA" id="ARBA00023054"/>
    </source>
</evidence>
<dbReference type="SUPFAM" id="SSF57997">
    <property type="entry name" value="Tropomyosin"/>
    <property type="match status" value="1"/>
</dbReference>
<organism evidence="4 5">
    <name type="scientific">Rhypophila decipiens</name>
    <dbReference type="NCBI Taxonomy" id="261697"/>
    <lineage>
        <taxon>Eukaryota</taxon>
        <taxon>Fungi</taxon>
        <taxon>Dikarya</taxon>
        <taxon>Ascomycota</taxon>
        <taxon>Pezizomycotina</taxon>
        <taxon>Sordariomycetes</taxon>
        <taxon>Sordariomycetidae</taxon>
        <taxon>Sordariales</taxon>
        <taxon>Naviculisporaceae</taxon>
        <taxon>Rhypophila</taxon>
    </lineage>
</organism>
<dbReference type="AlphaFoldDB" id="A0AAN7B0K1"/>
<protein>
    <recommendedName>
        <fullName evidence="6">Mei5 protein</fullName>
    </recommendedName>
</protein>
<reference evidence="4" key="2">
    <citation type="submission" date="2023-05" db="EMBL/GenBank/DDBJ databases">
        <authorList>
            <consortium name="Lawrence Berkeley National Laboratory"/>
            <person name="Steindorff A."/>
            <person name="Hensen N."/>
            <person name="Bonometti L."/>
            <person name="Westerberg I."/>
            <person name="Brannstrom I.O."/>
            <person name="Guillou S."/>
            <person name="Cros-Aarteil S."/>
            <person name="Calhoun S."/>
            <person name="Haridas S."/>
            <person name="Kuo A."/>
            <person name="Mondo S."/>
            <person name="Pangilinan J."/>
            <person name="Riley R."/>
            <person name="Labutti K."/>
            <person name="Andreopoulos B."/>
            <person name="Lipzen A."/>
            <person name="Chen C."/>
            <person name="Yanf M."/>
            <person name="Daum C."/>
            <person name="Ng V."/>
            <person name="Clum A."/>
            <person name="Ohm R."/>
            <person name="Martin F."/>
            <person name="Silar P."/>
            <person name="Natvig D."/>
            <person name="Lalanne C."/>
            <person name="Gautier V."/>
            <person name="Ament-Velasquez S.L."/>
            <person name="Kruys A."/>
            <person name="Hutchinson M.I."/>
            <person name="Powell A.J."/>
            <person name="Barry K."/>
            <person name="Miller A.N."/>
            <person name="Grigoriev I.V."/>
            <person name="Debuchy R."/>
            <person name="Gladieux P."/>
            <person name="Thoren M.H."/>
            <person name="Johannesson H."/>
        </authorList>
    </citation>
    <scope>NUCLEOTIDE SEQUENCE</scope>
    <source>
        <strain evidence="4">PSN293</strain>
    </source>
</reference>
<proteinExistence type="predicted"/>
<feature type="coiled-coil region" evidence="2">
    <location>
        <begin position="55"/>
        <end position="342"/>
    </location>
</feature>
<evidence type="ECO:0000256" key="3">
    <source>
        <dbReference type="SAM" id="MobiDB-lite"/>
    </source>
</evidence>
<dbReference type="PANTHER" id="PTHR23160">
    <property type="entry name" value="SYNAPTONEMAL COMPLEX PROTEIN-RELATED"/>
    <property type="match status" value="1"/>
</dbReference>
<feature type="region of interest" description="Disordered" evidence="3">
    <location>
        <begin position="601"/>
        <end position="622"/>
    </location>
</feature>
<dbReference type="PANTHER" id="PTHR23160:SF19">
    <property type="entry name" value="MYOSIN HEAVY CHAIN-RELATED PROTEIN"/>
    <property type="match status" value="1"/>
</dbReference>
<gene>
    <name evidence="4" type="ORF">QBC37DRAFT_444016</name>
</gene>
<name>A0AAN7B0K1_9PEZI</name>
<dbReference type="Gene3D" id="1.10.287.1490">
    <property type="match status" value="1"/>
</dbReference>
<reference evidence="4" key="1">
    <citation type="journal article" date="2023" name="Mol. Phylogenet. Evol.">
        <title>Genome-scale phylogeny and comparative genomics of the fungal order Sordariales.</title>
        <authorList>
            <person name="Hensen N."/>
            <person name="Bonometti L."/>
            <person name="Westerberg I."/>
            <person name="Brannstrom I.O."/>
            <person name="Guillou S."/>
            <person name="Cros-Aarteil S."/>
            <person name="Calhoun S."/>
            <person name="Haridas S."/>
            <person name="Kuo A."/>
            <person name="Mondo S."/>
            <person name="Pangilinan J."/>
            <person name="Riley R."/>
            <person name="LaButti K."/>
            <person name="Andreopoulos B."/>
            <person name="Lipzen A."/>
            <person name="Chen C."/>
            <person name="Yan M."/>
            <person name="Daum C."/>
            <person name="Ng V."/>
            <person name="Clum A."/>
            <person name="Steindorff A."/>
            <person name="Ohm R.A."/>
            <person name="Martin F."/>
            <person name="Silar P."/>
            <person name="Natvig D.O."/>
            <person name="Lalanne C."/>
            <person name="Gautier V."/>
            <person name="Ament-Velasquez S.L."/>
            <person name="Kruys A."/>
            <person name="Hutchinson M.I."/>
            <person name="Powell A.J."/>
            <person name="Barry K."/>
            <person name="Miller A.N."/>
            <person name="Grigoriev I.V."/>
            <person name="Debuchy R."/>
            <person name="Gladieux P."/>
            <person name="Hiltunen Thoren M."/>
            <person name="Johannesson H."/>
        </authorList>
    </citation>
    <scope>NUCLEOTIDE SEQUENCE</scope>
    <source>
        <strain evidence="4">PSN293</strain>
    </source>
</reference>
<feature type="compositionally biased region" description="Basic residues" evidence="3">
    <location>
        <begin position="711"/>
        <end position="724"/>
    </location>
</feature>
<keyword evidence="5" id="KW-1185">Reference proteome</keyword>
<feature type="region of interest" description="Disordered" evidence="3">
    <location>
        <begin position="705"/>
        <end position="748"/>
    </location>
</feature>
<keyword evidence="1 2" id="KW-0175">Coiled coil</keyword>
<evidence type="ECO:0000313" key="4">
    <source>
        <dbReference type="EMBL" id="KAK4208251.1"/>
    </source>
</evidence>
<sequence length="748" mass="82673">MGSQADPAQAVDGLVRAMRDLTTDPNYKLVADVFSEFLFLKDRNDRLTTSHREVLDQYHKYRKDLDETKHKLEKEKRELEVIIQEKVQEIIQLSAVRTRLEADLHDTTTNLAQEKESAAKAAENAAKELADLQTSKETDELADLQARKDTAIAELQALKETELAELQALKESELAELYATKEAELAELQAAKEAVEQAKKEVEEAGAAAAAVAADEIASLNSAKTTLEEWKSQAELDAEKAAQDIANLESDKANLEEIKTSNEAEIASLQATIATLEAEKKSVEDALEAANAEIASLHETIATKNSEIESLQESMRAAEEQIASLQQTVEDKNAEIETLHTKLTDETSRADAATAHGESLQSQLDETCATLSLTSQKLADLEQYRIPLNDSSDEVYVNVLDKIWTTIVTLVEETFRPDIDAEILADPSCWSNLRNSQYLKHATQLAIPLPQSNTPAAKGMRISAVLAVLSRALAKHVFRPVYLLEDDDENLVKFLRQLEDEDPTREGHMRSTLLSMMPERQMELGARRVKTVVREVSWLVQHLLGAIQFENFCQGLEAACKLSCEQWMRIQMAQIKVEPYFGPPYDDFDWQVLELPEFDPTQDMDGGASVTGAPQDPDGPLETIEADMVPLPDSRATSSMSRITPSTATFHDAMEEGLEAGLEPEIDPDEILLVVWPSMCSVESGDLMSITQGLVISKEQARPALEEVRSRSRMAARPGSRRARTMSMPGQSRGSSPAIVDDEATGSA</sequence>
<accession>A0AAN7B0K1</accession>